<evidence type="ECO:0000256" key="3">
    <source>
        <dbReference type="ARBA" id="ARBA00022723"/>
    </source>
</evidence>
<dbReference type="Proteomes" id="UP000199541">
    <property type="component" value="Unassembled WGS sequence"/>
</dbReference>
<dbReference type="InterPro" id="IPR017938">
    <property type="entry name" value="Riboflavin_synthase-like_b-brl"/>
</dbReference>
<dbReference type="Pfam" id="PF00175">
    <property type="entry name" value="NAD_binding_1"/>
    <property type="match status" value="1"/>
</dbReference>
<reference evidence="14 15" key="2">
    <citation type="submission" date="2016-10" db="EMBL/GenBank/DDBJ databases">
        <authorList>
            <person name="Varghese N."/>
            <person name="Submissions S."/>
        </authorList>
    </citation>
    <scope>NUCLEOTIDE SEQUENCE [LARGE SCALE GENOMIC DNA]</scope>
    <source>
        <strain evidence="14 15">DSM 24802</strain>
    </source>
</reference>
<evidence type="ECO:0000313" key="14">
    <source>
        <dbReference type="EMBL" id="SDX22939.1"/>
    </source>
</evidence>
<dbReference type="PROSITE" id="PS51384">
    <property type="entry name" value="FAD_FR"/>
    <property type="match status" value="1"/>
</dbReference>
<dbReference type="InterPro" id="IPR017927">
    <property type="entry name" value="FAD-bd_FR_type"/>
</dbReference>
<dbReference type="PRINTS" id="PR00371">
    <property type="entry name" value="FPNCR"/>
</dbReference>
<proteinExistence type="predicted"/>
<sequence>MNAPLKTPVKQHVIDPEICIRCYTCEMTCELEAITHDDNNVVVDAGKCNYCMSCIPVCPTGSIDNWRMVPDPYSIEEQFGWEELPAQQDLGTAVAGAAEDAEAIDDAVARLLDEAHRGAGGKARAPVSAAKPTVNLYTLGHPVEAVVQGNYRLTHDDSGSDVRHIILGFEGRPFPVLEGQTLGIIPPGTDAQGSPHLPRLYSVSSPRDGERPGYGNVSLTVKREAQGLCSNYVCDLKKGDRVRVTGPFGATFLLPDDPAARLLMICTGTGSAPMRAFTMRRQRALGRADGGPDGGPDGGMTMFFGARTPESLPYFGPLKKVPQSVLRQHLVFSRIPGASREYVQDRMMAERDAVAELLSDPDTHIYICGLKGMEDGVEKAFASIAESGGTRWDALRDAMREQGRYHVETY</sequence>
<dbReference type="Gene3D" id="2.40.30.10">
    <property type="entry name" value="Translation factors"/>
    <property type="match status" value="1"/>
</dbReference>
<dbReference type="GO" id="GO:0046872">
    <property type="term" value="F:metal ion binding"/>
    <property type="evidence" value="ECO:0007669"/>
    <property type="project" value="UniProtKB-KW"/>
</dbReference>
<dbReference type="Gene3D" id="3.40.50.80">
    <property type="entry name" value="Nucleotide-binding domain of ferredoxin-NADP reductase (FNR) module"/>
    <property type="match status" value="1"/>
</dbReference>
<gene>
    <name evidence="13" type="ORF">GCM10008024_25970</name>
    <name evidence="14" type="ORF">SAMN05444006_11236</name>
</gene>
<dbReference type="InterPro" id="IPR039261">
    <property type="entry name" value="FNR_nucleotide-bd"/>
</dbReference>
<evidence type="ECO:0000313" key="16">
    <source>
        <dbReference type="Proteomes" id="UP000634647"/>
    </source>
</evidence>
<dbReference type="PANTHER" id="PTHR43314">
    <property type="match status" value="1"/>
</dbReference>
<evidence type="ECO:0000313" key="13">
    <source>
        <dbReference type="EMBL" id="GHE03293.1"/>
    </source>
</evidence>
<dbReference type="Gene3D" id="3.30.70.20">
    <property type="match status" value="1"/>
</dbReference>
<dbReference type="SUPFAM" id="SSF54862">
    <property type="entry name" value="4Fe-4S ferredoxins"/>
    <property type="match status" value="1"/>
</dbReference>
<evidence type="ECO:0000256" key="6">
    <source>
        <dbReference type="ARBA" id="ARBA00023002"/>
    </source>
</evidence>
<dbReference type="InterPro" id="IPR017896">
    <property type="entry name" value="4Fe4S_Fe-S-bd"/>
</dbReference>
<dbReference type="EMBL" id="FNOB01000012">
    <property type="protein sequence ID" value="SDX22939.1"/>
    <property type="molecule type" value="Genomic_DNA"/>
</dbReference>
<feature type="binding site" evidence="10">
    <location>
        <begin position="369"/>
        <end position="370"/>
    </location>
    <ligand>
        <name>NADP(+)</name>
        <dbReference type="ChEBI" id="CHEBI:58349"/>
    </ligand>
</feature>
<keyword evidence="3" id="KW-0479">Metal-binding</keyword>
<dbReference type="InterPro" id="IPR001709">
    <property type="entry name" value="Flavoprot_Pyr_Nucl_cyt_Rdtase"/>
</dbReference>
<dbReference type="GO" id="GO:0051536">
    <property type="term" value="F:iron-sulfur cluster binding"/>
    <property type="evidence" value="ECO:0007669"/>
    <property type="project" value="UniProtKB-KW"/>
</dbReference>
<dbReference type="GO" id="GO:0016491">
    <property type="term" value="F:oxidoreductase activity"/>
    <property type="evidence" value="ECO:0007669"/>
    <property type="project" value="UniProtKB-KW"/>
</dbReference>
<dbReference type="PROSITE" id="PS00198">
    <property type="entry name" value="4FE4S_FER_1"/>
    <property type="match status" value="1"/>
</dbReference>
<feature type="domain" description="4Fe-4S ferredoxin-type" evidence="11">
    <location>
        <begin position="10"/>
        <end position="39"/>
    </location>
</feature>
<dbReference type="PROSITE" id="PS51379">
    <property type="entry name" value="4FE4S_FER_2"/>
    <property type="match status" value="2"/>
</dbReference>
<dbReference type="PIRSF" id="PIRSF501177">
    <property type="entry name" value="BoxA"/>
    <property type="match status" value="1"/>
</dbReference>
<evidence type="ECO:0000256" key="8">
    <source>
        <dbReference type="ARBA" id="ARBA00023014"/>
    </source>
</evidence>
<reference evidence="13" key="3">
    <citation type="submission" date="2023-06" db="EMBL/GenBank/DDBJ databases">
        <authorList>
            <person name="Sun Q."/>
            <person name="Zhou Y."/>
        </authorList>
    </citation>
    <scope>NUCLEOTIDE SEQUENCE</scope>
    <source>
        <strain evidence="13">CGMCC 1.10859</strain>
    </source>
</reference>
<accession>A0AAN4USF5</accession>
<evidence type="ECO:0000256" key="7">
    <source>
        <dbReference type="ARBA" id="ARBA00023004"/>
    </source>
</evidence>
<feature type="domain" description="4Fe-4S ferredoxin-type" evidence="11">
    <location>
        <begin position="41"/>
        <end position="68"/>
    </location>
</feature>
<evidence type="ECO:0000259" key="11">
    <source>
        <dbReference type="PROSITE" id="PS51379"/>
    </source>
</evidence>
<organism evidence="13 16">
    <name type="scientific">Allgaiera indica</name>
    <dbReference type="NCBI Taxonomy" id="765699"/>
    <lineage>
        <taxon>Bacteria</taxon>
        <taxon>Pseudomonadati</taxon>
        <taxon>Pseudomonadota</taxon>
        <taxon>Alphaproteobacteria</taxon>
        <taxon>Rhodobacterales</taxon>
        <taxon>Paracoccaceae</taxon>
        <taxon>Allgaiera</taxon>
    </lineage>
</organism>
<evidence type="ECO:0000256" key="10">
    <source>
        <dbReference type="PIRSR" id="PIRSR000361-1"/>
    </source>
</evidence>
<evidence type="ECO:0000256" key="1">
    <source>
        <dbReference type="ARBA" id="ARBA00001974"/>
    </source>
</evidence>
<dbReference type="InterPro" id="IPR001433">
    <property type="entry name" value="OxRdtase_FAD/NAD-bd"/>
</dbReference>
<dbReference type="SUPFAM" id="SSF52343">
    <property type="entry name" value="Ferredoxin reductase-like, C-terminal NADP-linked domain"/>
    <property type="match status" value="1"/>
</dbReference>
<dbReference type="NCBIfam" id="TIGR03224">
    <property type="entry name" value="benzo_boxA"/>
    <property type="match status" value="1"/>
</dbReference>
<dbReference type="InterPro" id="IPR017900">
    <property type="entry name" value="4Fe4S_Fe_S_CS"/>
</dbReference>
<protein>
    <submittedName>
        <fullName evidence="14">Benzoyl-CoA oxygenase, component A</fullName>
    </submittedName>
</protein>
<comment type="cofactor">
    <cofactor evidence="1">
        <name>FAD</name>
        <dbReference type="ChEBI" id="CHEBI:57692"/>
    </cofactor>
</comment>
<evidence type="ECO:0000256" key="9">
    <source>
        <dbReference type="PIRNR" id="PIRNR000361"/>
    </source>
</evidence>
<evidence type="ECO:0000313" key="15">
    <source>
        <dbReference type="Proteomes" id="UP000199541"/>
    </source>
</evidence>
<dbReference type="SUPFAM" id="SSF63380">
    <property type="entry name" value="Riboflavin synthase domain-like"/>
    <property type="match status" value="1"/>
</dbReference>
<dbReference type="InterPro" id="IPR017634">
    <property type="entry name" value="Benzoyl_CoA_Oase_BoxA"/>
</dbReference>
<keyword evidence="8" id="KW-0411">Iron-sulfur</keyword>
<evidence type="ECO:0000256" key="4">
    <source>
        <dbReference type="ARBA" id="ARBA00022827"/>
    </source>
</evidence>
<feature type="binding site" evidence="10">
    <location>
        <position position="222"/>
    </location>
    <ligand>
        <name>NADP(+)</name>
        <dbReference type="ChEBI" id="CHEBI:58349"/>
    </ligand>
</feature>
<dbReference type="PIRSF" id="PIRSF000361">
    <property type="entry name" value="Frd-NADP+_RD"/>
    <property type="match status" value="1"/>
</dbReference>
<dbReference type="InterPro" id="IPR015701">
    <property type="entry name" value="FNR"/>
</dbReference>
<feature type="domain" description="FAD-binding FR-type" evidence="12">
    <location>
        <begin position="140"/>
        <end position="254"/>
    </location>
</feature>
<keyword evidence="6 9" id="KW-0560">Oxidoreductase</keyword>
<evidence type="ECO:0000259" key="12">
    <source>
        <dbReference type="PROSITE" id="PS51384"/>
    </source>
</evidence>
<comment type="caution">
    <text evidence="13">The sequence shown here is derived from an EMBL/GenBank/DDBJ whole genome shotgun (WGS) entry which is preliminary data.</text>
</comment>
<keyword evidence="7" id="KW-0408">Iron</keyword>
<dbReference type="AlphaFoldDB" id="A0AAN4USF5"/>
<feature type="binding site" evidence="10">
    <location>
        <begin position="333"/>
        <end position="334"/>
    </location>
    <ligand>
        <name>NADP(+)</name>
        <dbReference type="ChEBI" id="CHEBI:58349"/>
    </ligand>
</feature>
<dbReference type="RefSeq" id="WP_035846309.1">
    <property type="nucleotide sequence ID" value="NZ_BNAB01000012.1"/>
</dbReference>
<evidence type="ECO:0000256" key="5">
    <source>
        <dbReference type="ARBA" id="ARBA00022857"/>
    </source>
</evidence>
<feature type="binding site" evidence="10">
    <location>
        <position position="202"/>
    </location>
    <ligand>
        <name>NADP(+)</name>
        <dbReference type="ChEBI" id="CHEBI:58349"/>
    </ligand>
</feature>
<dbReference type="EMBL" id="BNAB01000012">
    <property type="protein sequence ID" value="GHE03293.1"/>
    <property type="molecule type" value="Genomic_DNA"/>
</dbReference>
<dbReference type="Pfam" id="PF13237">
    <property type="entry name" value="Fer4_10"/>
    <property type="match status" value="1"/>
</dbReference>
<keyword evidence="15" id="KW-1185">Reference proteome</keyword>
<keyword evidence="2 9" id="KW-0285">Flavoprotein</keyword>
<dbReference type="Proteomes" id="UP000634647">
    <property type="component" value="Unassembled WGS sequence"/>
</dbReference>
<feature type="binding site" evidence="10">
    <location>
        <position position="408"/>
    </location>
    <ligand>
        <name>NADP(+)</name>
        <dbReference type="ChEBI" id="CHEBI:58349"/>
    </ligand>
</feature>
<evidence type="ECO:0000256" key="2">
    <source>
        <dbReference type="ARBA" id="ARBA00022630"/>
    </source>
</evidence>
<reference evidence="13" key="1">
    <citation type="journal article" date="2014" name="Int. J. Syst. Evol. Microbiol.">
        <title>Complete genome sequence of Corynebacterium casei LMG S-19264T (=DSM 44701T), isolated from a smear-ripened cheese.</title>
        <authorList>
            <consortium name="US DOE Joint Genome Institute (JGI-PGF)"/>
            <person name="Walter F."/>
            <person name="Albersmeier A."/>
            <person name="Kalinowski J."/>
            <person name="Ruckert C."/>
        </authorList>
    </citation>
    <scope>NUCLEOTIDE SEQUENCE</scope>
    <source>
        <strain evidence="13">CGMCC 1.10859</strain>
    </source>
</reference>
<feature type="binding site" evidence="10">
    <location>
        <position position="269"/>
    </location>
    <ligand>
        <name>NADP(+)</name>
        <dbReference type="ChEBI" id="CHEBI:58349"/>
    </ligand>
</feature>
<keyword evidence="5 9" id="KW-0521">NADP</keyword>
<name>A0AAN4USF5_9RHOB</name>
<keyword evidence="4 9" id="KW-0274">FAD</keyword>